<evidence type="ECO:0000256" key="4">
    <source>
        <dbReference type="ARBA" id="ARBA00023278"/>
    </source>
</evidence>
<dbReference type="OMA" id="ANYYRSC"/>
<reference evidence="6 7" key="1">
    <citation type="journal article" date="2013" name="Genome Biol.">
        <title>The genome sequence of the most widely cultivated cacao type and its use to identify candidate genes regulating pod color.</title>
        <authorList>
            <person name="Motamayor J.C."/>
            <person name="Mockaitis K."/>
            <person name="Schmutz J."/>
            <person name="Haiminen N."/>
            <person name="Iii D.L."/>
            <person name="Cornejo O."/>
            <person name="Findley S.D."/>
            <person name="Zheng P."/>
            <person name="Utro F."/>
            <person name="Royaert S."/>
            <person name="Saski C."/>
            <person name="Jenkins J."/>
            <person name="Podicheti R."/>
            <person name="Zhao M."/>
            <person name="Scheffler B.E."/>
            <person name="Stack J.C."/>
            <person name="Feltus F.A."/>
            <person name="Mustiga G.M."/>
            <person name="Amores F."/>
            <person name="Phillips W."/>
            <person name="Marelli J.P."/>
            <person name="May G.D."/>
            <person name="Shapiro H."/>
            <person name="Ma J."/>
            <person name="Bustamante C.D."/>
            <person name="Schnell R.J."/>
            <person name="Main D."/>
            <person name="Gilbert D."/>
            <person name="Parida L."/>
            <person name="Kuhn D.N."/>
        </authorList>
    </citation>
    <scope>NUCLEOTIDE SEQUENCE [LARGE SCALE GENOMIC DNA]</scope>
    <source>
        <strain evidence="7">cv. Matina 1-6</strain>
    </source>
</reference>
<dbReference type="PANTHER" id="PTHR34359:SF5">
    <property type="entry name" value="CLAVATA3_ESR (CLE)-RELATED PROTEIN 9"/>
    <property type="match status" value="1"/>
</dbReference>
<sequence>MKFAPTPLPSPPLPPLSSLFSLVNYIFSCASCFALKPSLPSPSFLLSSHFRCRQSGFISLPASHSHISRNRRRKTTRTNAAPMTCYRLLIFIFLLLLLLKPCTPTLPRTSPRNRLNHQVHRHKAANYYRSCDSFSRTQQRSLCFQLQRIHKIQPNFLPSSFPQPIPPPPPSELNEIDPRYGVEKRLVPSGPNPLHN</sequence>
<proteinExistence type="inferred from homology"/>
<dbReference type="STRING" id="3641.A0A061E9Z4"/>
<feature type="compositionally biased region" description="Basic and acidic residues" evidence="5">
    <location>
        <begin position="176"/>
        <end position="186"/>
    </location>
</feature>
<accession>A0A061E9Z4</accession>
<evidence type="ECO:0000256" key="3">
    <source>
        <dbReference type="ARBA" id="ARBA00022782"/>
    </source>
</evidence>
<dbReference type="Proteomes" id="UP000026915">
    <property type="component" value="Chromosome 2"/>
</dbReference>
<dbReference type="HOGENOM" id="CLU_1392373_0_0_1"/>
<feature type="region of interest" description="Disordered" evidence="5">
    <location>
        <begin position="157"/>
        <end position="196"/>
    </location>
</feature>
<evidence type="ECO:0000313" key="7">
    <source>
        <dbReference type="Proteomes" id="UP000026915"/>
    </source>
</evidence>
<evidence type="ECO:0000256" key="5">
    <source>
        <dbReference type="SAM" id="MobiDB-lite"/>
    </source>
</evidence>
<keyword evidence="3" id="KW-0221">Differentiation</keyword>
<gene>
    <name evidence="6" type="ORF">TCM_011583</name>
</gene>
<evidence type="ECO:0000256" key="2">
    <source>
        <dbReference type="ARBA" id="ARBA00022473"/>
    </source>
</evidence>
<keyword evidence="7" id="KW-1185">Reference proteome</keyword>
<dbReference type="GO" id="GO:0030154">
    <property type="term" value="P:cell differentiation"/>
    <property type="evidence" value="ECO:0007669"/>
    <property type="project" value="UniProtKB-KW"/>
</dbReference>
<dbReference type="InParanoid" id="A0A061E9Z4"/>
<comment type="similarity">
    <text evidence="1">Belongs to the CLV3/ESR signal peptide family.</text>
</comment>
<evidence type="ECO:0000313" key="6">
    <source>
        <dbReference type="EMBL" id="EOY01756.1"/>
    </source>
</evidence>
<dbReference type="EMBL" id="CM001880">
    <property type="protein sequence ID" value="EOY01756.1"/>
    <property type="molecule type" value="Genomic_DNA"/>
</dbReference>
<dbReference type="PANTHER" id="PTHR34359">
    <property type="entry name" value="CLAVATA3/ESR (CLE)-RELATED PROTEIN 10"/>
    <property type="match status" value="1"/>
</dbReference>
<organism evidence="6 7">
    <name type="scientific">Theobroma cacao</name>
    <name type="common">Cacao</name>
    <name type="synonym">Cocoa</name>
    <dbReference type="NCBI Taxonomy" id="3641"/>
    <lineage>
        <taxon>Eukaryota</taxon>
        <taxon>Viridiplantae</taxon>
        <taxon>Streptophyta</taxon>
        <taxon>Embryophyta</taxon>
        <taxon>Tracheophyta</taxon>
        <taxon>Spermatophyta</taxon>
        <taxon>Magnoliopsida</taxon>
        <taxon>eudicotyledons</taxon>
        <taxon>Gunneridae</taxon>
        <taxon>Pentapetalae</taxon>
        <taxon>rosids</taxon>
        <taxon>malvids</taxon>
        <taxon>Malvales</taxon>
        <taxon>Malvaceae</taxon>
        <taxon>Byttnerioideae</taxon>
        <taxon>Theobroma</taxon>
    </lineage>
</organism>
<dbReference type="eggNOG" id="ENOG502S9T8">
    <property type="taxonomic scope" value="Eukaryota"/>
</dbReference>
<feature type="compositionally biased region" description="Pro residues" evidence="5">
    <location>
        <begin position="161"/>
        <end position="171"/>
    </location>
</feature>
<keyword evidence="2" id="KW-0217">Developmental protein</keyword>
<name>A0A061E9Z4_THECC</name>
<dbReference type="InterPro" id="IPR039618">
    <property type="entry name" value="CLE9-13"/>
</dbReference>
<evidence type="ECO:0000256" key="1">
    <source>
        <dbReference type="ARBA" id="ARBA00005416"/>
    </source>
</evidence>
<dbReference type="AlphaFoldDB" id="A0A061E9Z4"/>
<protein>
    <submittedName>
        <fullName evidence="6">Uncharacterized protein</fullName>
    </submittedName>
</protein>
<dbReference type="Gramene" id="EOY01756">
    <property type="protein sequence ID" value="EOY01756"/>
    <property type="gene ID" value="TCM_011583"/>
</dbReference>
<keyword evidence="4" id="KW-0379">Hydroxylation</keyword>